<dbReference type="AlphaFoldDB" id="A0A5K7ZRM6"/>
<name>A0A5K7ZRM6_9BACT</name>
<reference evidence="1 2" key="1">
    <citation type="submission" date="2019-11" db="EMBL/GenBank/DDBJ databases">
        <title>Comparative genomics of hydrocarbon-degrading Desulfosarcina strains.</title>
        <authorList>
            <person name="Watanabe M."/>
            <person name="Kojima H."/>
            <person name="Fukui M."/>
        </authorList>
    </citation>
    <scope>NUCLEOTIDE SEQUENCE [LARGE SCALE GENOMIC DNA]</scope>
    <source>
        <strain evidence="1 2">28bB2T</strain>
    </source>
</reference>
<dbReference type="EMBL" id="AP021876">
    <property type="protein sequence ID" value="BBO82153.1"/>
    <property type="molecule type" value="Genomic_DNA"/>
</dbReference>
<organism evidence="1 2">
    <name type="scientific">Desulfosarcina ovata subsp. sediminis</name>
    <dbReference type="NCBI Taxonomy" id="885957"/>
    <lineage>
        <taxon>Bacteria</taxon>
        <taxon>Pseudomonadati</taxon>
        <taxon>Thermodesulfobacteriota</taxon>
        <taxon>Desulfobacteria</taxon>
        <taxon>Desulfobacterales</taxon>
        <taxon>Desulfosarcinaceae</taxon>
        <taxon>Desulfosarcina</taxon>
    </lineage>
</organism>
<sequence>MTPVYMPFTYLSAATAGRLNRLVGPLVVYQPVESGISEGLTALAADGGIDIRTPITRDDERLEAALAEFTQWARLNPGKTTAGAGFFSARQGEVPFFDESTINQIRSDIKNYGTPDAGSEPDDSEFSARLFLAVAQDNDRTTDGLDNDLNRFKAMEADFLDSLDGADEAGFNRHGAGGELWREDPGARQTIQRIRAWSTLALADSGLPNLLVTTSPAVVDTLQETFAETLRLDTLATIRMSLPDDPEVPPLNAVLSDLAGQVALSADALAPFTALAESAPDDAAVTVTLLAAVGHRPAAAIAAMARGAVLRGEENGSGQATRHTLILLVQN</sequence>
<evidence type="ECO:0000313" key="2">
    <source>
        <dbReference type="Proteomes" id="UP000425960"/>
    </source>
</evidence>
<dbReference type="KEGG" id="dov:DSCO28_27190"/>
<protein>
    <submittedName>
        <fullName evidence="1">Uncharacterized protein</fullName>
    </submittedName>
</protein>
<dbReference type="Proteomes" id="UP000425960">
    <property type="component" value="Chromosome"/>
</dbReference>
<gene>
    <name evidence="1" type="ORF">DSCO28_27190</name>
</gene>
<dbReference type="RefSeq" id="WP_155322683.1">
    <property type="nucleotide sequence ID" value="NZ_AP021876.1"/>
</dbReference>
<proteinExistence type="predicted"/>
<evidence type="ECO:0000313" key="1">
    <source>
        <dbReference type="EMBL" id="BBO82153.1"/>
    </source>
</evidence>
<accession>A0A5K7ZRM6</accession>